<dbReference type="Pfam" id="PF00076">
    <property type="entry name" value="RRM_1"/>
    <property type="match status" value="1"/>
</dbReference>
<protein>
    <submittedName>
        <fullName evidence="7">THO complex subunit 4-like</fullName>
    </submittedName>
</protein>
<feature type="region of interest" description="Disordered" evidence="4">
    <location>
        <begin position="54"/>
        <end position="73"/>
    </location>
</feature>
<dbReference type="SUPFAM" id="SSF54928">
    <property type="entry name" value="RNA-binding domain, RBD"/>
    <property type="match status" value="1"/>
</dbReference>
<gene>
    <name evidence="7" type="primary">LOC121138688</name>
</gene>
<dbReference type="InterPro" id="IPR000504">
    <property type="entry name" value="RRM_dom"/>
</dbReference>
<keyword evidence="1" id="KW-0509">mRNA transport</keyword>
<dbReference type="PANTHER" id="PTHR19965:SF82">
    <property type="entry name" value="THO COMPLEX SUBUNIT 4"/>
    <property type="match status" value="1"/>
</dbReference>
<sequence length="167" mass="18203">MANKMDMSLDDIIKLNRSQQGSHGKGYGWSMAGYQGRHGGAMQAPVWGNRHRRSLKNWPTMSGGSAGGGRNRPAPYSRPIQLSHKWQHDLYDSHFCGGASIEMGGKLFVSNLGCGMSDTDIQEHFSEFGTLKAAAVQYARSGRSLGTAHVHIQQRADALNSMKVVSL</sequence>
<dbReference type="InterPro" id="IPR012677">
    <property type="entry name" value="Nucleotide-bd_a/b_plait_sf"/>
</dbReference>
<feature type="domain" description="RRM" evidence="5">
    <location>
        <begin position="105"/>
        <end position="167"/>
    </location>
</feature>
<name>A0ABM2X2Z1_MESAU</name>
<reference evidence="7" key="1">
    <citation type="submission" date="2025-08" db="UniProtKB">
        <authorList>
            <consortium name="RefSeq"/>
        </authorList>
    </citation>
    <scope>IDENTIFICATION</scope>
    <source>
        <tissue evidence="7">Liver</tissue>
    </source>
</reference>
<keyword evidence="1" id="KW-0813">Transport</keyword>
<dbReference type="InterPro" id="IPR051229">
    <property type="entry name" value="ALYREF_mRNA_export"/>
</dbReference>
<evidence type="ECO:0000259" key="5">
    <source>
        <dbReference type="PROSITE" id="PS50102"/>
    </source>
</evidence>
<evidence type="ECO:0000313" key="7">
    <source>
        <dbReference type="RefSeq" id="XP_040597267.1"/>
    </source>
</evidence>
<dbReference type="PROSITE" id="PS50102">
    <property type="entry name" value="RRM"/>
    <property type="match status" value="1"/>
</dbReference>
<dbReference type="GeneID" id="121138688"/>
<dbReference type="InterPro" id="IPR035979">
    <property type="entry name" value="RBD_domain_sf"/>
</dbReference>
<evidence type="ECO:0000256" key="3">
    <source>
        <dbReference type="PROSITE-ProRule" id="PRU00176"/>
    </source>
</evidence>
<dbReference type="PANTHER" id="PTHR19965">
    <property type="entry name" value="RNA AND EXPORT FACTOR BINDING PROTEIN"/>
    <property type="match status" value="1"/>
</dbReference>
<evidence type="ECO:0000256" key="4">
    <source>
        <dbReference type="SAM" id="MobiDB-lite"/>
    </source>
</evidence>
<organism evidence="6 7">
    <name type="scientific">Mesocricetus auratus</name>
    <name type="common">Golden hamster</name>
    <dbReference type="NCBI Taxonomy" id="10036"/>
    <lineage>
        <taxon>Eukaryota</taxon>
        <taxon>Metazoa</taxon>
        <taxon>Chordata</taxon>
        <taxon>Craniata</taxon>
        <taxon>Vertebrata</taxon>
        <taxon>Euteleostomi</taxon>
        <taxon>Mammalia</taxon>
        <taxon>Eutheria</taxon>
        <taxon>Euarchontoglires</taxon>
        <taxon>Glires</taxon>
        <taxon>Rodentia</taxon>
        <taxon>Myomorpha</taxon>
        <taxon>Muroidea</taxon>
        <taxon>Cricetidae</taxon>
        <taxon>Cricetinae</taxon>
        <taxon>Mesocricetus</taxon>
    </lineage>
</organism>
<proteinExistence type="predicted"/>
<accession>A0ABM2X2Z1</accession>
<dbReference type="RefSeq" id="XP_040597267.1">
    <property type="nucleotide sequence ID" value="XM_040741333.1"/>
</dbReference>
<keyword evidence="2 3" id="KW-0694">RNA-binding</keyword>
<keyword evidence="6" id="KW-1185">Reference proteome</keyword>
<evidence type="ECO:0000256" key="1">
    <source>
        <dbReference type="ARBA" id="ARBA00022816"/>
    </source>
</evidence>
<evidence type="ECO:0000313" key="6">
    <source>
        <dbReference type="Proteomes" id="UP000886700"/>
    </source>
</evidence>
<dbReference type="Gene3D" id="3.30.70.330">
    <property type="match status" value="1"/>
</dbReference>
<dbReference type="Proteomes" id="UP000886700">
    <property type="component" value="Unplaced"/>
</dbReference>
<evidence type="ECO:0000256" key="2">
    <source>
        <dbReference type="ARBA" id="ARBA00022884"/>
    </source>
</evidence>